<evidence type="ECO:0000313" key="4">
    <source>
        <dbReference type="Proteomes" id="UP000274082"/>
    </source>
</evidence>
<feature type="region of interest" description="Disordered" evidence="2">
    <location>
        <begin position="491"/>
        <end position="600"/>
    </location>
</feature>
<feature type="coiled-coil region" evidence="1">
    <location>
        <begin position="660"/>
        <end position="687"/>
    </location>
</feature>
<feature type="compositionally biased region" description="Polar residues" evidence="2">
    <location>
        <begin position="644"/>
        <end position="658"/>
    </location>
</feature>
<feature type="region of interest" description="Disordered" evidence="2">
    <location>
        <begin position="349"/>
        <end position="380"/>
    </location>
</feature>
<feature type="region of interest" description="Disordered" evidence="2">
    <location>
        <begin position="690"/>
        <end position="720"/>
    </location>
</feature>
<evidence type="ECO:0000256" key="1">
    <source>
        <dbReference type="SAM" id="Coils"/>
    </source>
</evidence>
<feature type="compositionally biased region" description="Basic residues" evidence="2">
    <location>
        <begin position="919"/>
        <end position="928"/>
    </location>
</feature>
<feature type="compositionally biased region" description="Polar residues" evidence="2">
    <location>
        <begin position="1074"/>
        <end position="1084"/>
    </location>
</feature>
<protein>
    <submittedName>
        <fullName evidence="3">Uncharacterized protein</fullName>
    </submittedName>
</protein>
<name>A0A3S5H5C7_LEIDO</name>
<keyword evidence="1" id="KW-0175">Coiled coil</keyword>
<dbReference type="VEuPathDB" id="TriTrypDB:LdBPK_040790.1"/>
<organism evidence="3 4">
    <name type="scientific">Leishmania donovani</name>
    <dbReference type="NCBI Taxonomy" id="5661"/>
    <lineage>
        <taxon>Eukaryota</taxon>
        <taxon>Discoba</taxon>
        <taxon>Euglenozoa</taxon>
        <taxon>Kinetoplastea</taxon>
        <taxon>Metakinetoplastina</taxon>
        <taxon>Trypanosomatida</taxon>
        <taxon>Trypanosomatidae</taxon>
        <taxon>Leishmaniinae</taxon>
        <taxon>Leishmania</taxon>
    </lineage>
</organism>
<evidence type="ECO:0000313" key="3">
    <source>
        <dbReference type="EMBL" id="AYU75859.1"/>
    </source>
</evidence>
<feature type="region of interest" description="Disordered" evidence="2">
    <location>
        <begin position="627"/>
        <end position="658"/>
    </location>
</feature>
<reference evidence="3 4" key="1">
    <citation type="journal article" date="2018" name="Sci. Rep.">
        <title>A complete Leishmania donovani reference genome identifies novel genetic variations associated with virulence.</title>
        <authorList>
            <person name="Lypaczewski P."/>
            <person name="Hoshizaki J."/>
            <person name="Zhang W.-W."/>
            <person name="McCall L.-I."/>
            <person name="Torcivia-Rodriguez J."/>
            <person name="Simonyan V."/>
            <person name="Kaur A."/>
            <person name="Dewar K."/>
            <person name="Matlashewski G."/>
        </authorList>
    </citation>
    <scope>NUCLEOTIDE SEQUENCE [LARGE SCALE GENOMIC DNA]</scope>
    <source>
        <strain evidence="3 4">LdCL</strain>
    </source>
</reference>
<feature type="region of interest" description="Disordered" evidence="2">
    <location>
        <begin position="1071"/>
        <end position="1091"/>
    </location>
</feature>
<dbReference type="EMBL" id="CP029503">
    <property type="protein sequence ID" value="AYU75859.1"/>
    <property type="molecule type" value="Genomic_DNA"/>
</dbReference>
<proteinExistence type="predicted"/>
<feature type="region of interest" description="Disordered" evidence="2">
    <location>
        <begin position="843"/>
        <end position="928"/>
    </location>
</feature>
<dbReference type="OrthoDB" id="266186at2759"/>
<gene>
    <name evidence="3" type="ORF">LdCL_040013500</name>
</gene>
<feature type="compositionally biased region" description="Low complexity" evidence="2">
    <location>
        <begin position="704"/>
        <end position="715"/>
    </location>
</feature>
<accession>A0A3S5H5C7</accession>
<dbReference type="VEuPathDB" id="TriTrypDB:LdCL_040013500"/>
<sequence length="1134" mass="123144">MGSNVSVLLHADTPVPNSVITTQHKVRASSNFGGSSGDVVVRCPKIRVMAAEKVKQLLRGSRAAKVAWAAKRASPLSAEESPVLVVADCAAPGALTTSRTYVPVLNAILDYAEAHRKARAAPADAPSGSKVVCPIGIEFDPTLCLGDRLNRSEARAACTEYCKLFFTHLIDALENVGKEVPVIAGGVVAPPRLSILYLDVRSCRLDDTTGPWLASSLIMRAVRRARPYALVSARANAAGSSEDGFMSYFSPDVKADMVWASLQHVLLAHNNMSIQGVEAVLENLLADDAMHDVLLQQQGVDAKALKSKEVIRALTHDRLFPRQDSQLLPHLYLVDVRYNQYSDAELQRLQGKTPASVRDESARRPITGTAPPSQVPVPTPGLAPLRQPREVRSGVADVSPTEYGHQPDADSHRYSAYFYARPTVSQAQHSSHSGAQAYMKLSNDASIREVWDGHNGAAPDAIFASNPSSSATSSPVLSAAMSQLSMATTSTESDHLWAKKASAATPPPPSTDARERREAAAPARAPLRTPSPPLTPRGELRKAQPVHQPSGIQVRSRQASPASSQQAYLINMDAAATSPTSATQQQTAMPTSPRVLSARHPTHSPYRVDVVEPQQVYKVLTIQPPASAREAPAAATPSHPTAPRQSVPTAPSQGSSTVARACCLSELKREESKLDDAEMEVQKLLLHQHRHLHPHSQHHSWQRSNSGGHNPGSSGADDEPWLDEVYTQSHGRSTSPELGAGSRRRFYDIPALAPPEQPFAASAARVTPTMWETGLRKRHESPAQVVSRRASPTSSRRRRRTIYDGVQPRVNSQRHVGNERLARAEYEAATAAEARAREWLREHAEQRGTAGLSSGRGDPVSARQQPACHPSPSQRLESGMKWGRHSPLSKLLSPSPAPQRPAEASSLTPAKANGAWASTRRRRVHQNHHAGAAALSGTAQDSSAWWSHHPSTTASAITPAKRRLSTVESPHIVPRETVTSRLRKVTSHRQRHFSEMEERENTYCARNWQPRTTFRTASVTGAMCASRAHPFEMAAVLQEQKQCTPADPHRGSDSSAYSAAMMMETSLLRRGDTAPQQEWSSPVHGTSRDRSVIPMSVPSHQSWYSAAATSTPKYNKNGAELVHVKLRTRARAAY</sequence>
<evidence type="ECO:0000256" key="2">
    <source>
        <dbReference type="SAM" id="MobiDB-lite"/>
    </source>
</evidence>
<keyword evidence="4" id="KW-1185">Reference proteome</keyword>
<feature type="compositionally biased region" description="Low complexity" evidence="2">
    <location>
        <begin position="558"/>
        <end position="567"/>
    </location>
</feature>
<dbReference type="VEuPathDB" id="TriTrypDB:LDHU3_04.1010"/>
<feature type="compositionally biased region" description="Low complexity" evidence="2">
    <location>
        <begin position="627"/>
        <end position="643"/>
    </location>
</feature>
<feature type="compositionally biased region" description="Low complexity" evidence="2">
    <location>
        <begin position="574"/>
        <end position="593"/>
    </location>
</feature>
<feature type="region of interest" description="Disordered" evidence="2">
    <location>
        <begin position="774"/>
        <end position="818"/>
    </location>
</feature>
<feature type="compositionally biased region" description="Basic residues" evidence="2">
    <location>
        <begin position="690"/>
        <end position="701"/>
    </location>
</feature>
<dbReference type="AlphaFoldDB" id="A0A3S5H5C7"/>
<dbReference type="Proteomes" id="UP000274082">
    <property type="component" value="Chromosome 4"/>
</dbReference>